<protein>
    <submittedName>
        <fullName evidence="2">Carboxymethylenebutenolidase</fullName>
        <ecNumber evidence="2">3.1.1.45</ecNumber>
    </submittedName>
</protein>
<evidence type="ECO:0000259" key="1">
    <source>
        <dbReference type="Pfam" id="PF01738"/>
    </source>
</evidence>
<dbReference type="GO" id="GO:0008806">
    <property type="term" value="F:carboxymethylenebutenolidase activity"/>
    <property type="evidence" value="ECO:0007669"/>
    <property type="project" value="UniProtKB-EC"/>
</dbReference>
<comment type="caution">
    <text evidence="2">The sequence shown here is derived from an EMBL/GenBank/DDBJ whole genome shotgun (WGS) entry which is preliminary data.</text>
</comment>
<feature type="domain" description="Dienelactone hydrolase" evidence="1">
    <location>
        <begin position="25"/>
        <end position="234"/>
    </location>
</feature>
<dbReference type="EMBL" id="JACHJS010000001">
    <property type="protein sequence ID" value="MBB4965261.1"/>
    <property type="molecule type" value="Genomic_DNA"/>
</dbReference>
<dbReference type="PANTHER" id="PTHR46623:SF6">
    <property type="entry name" value="ALPHA_BETA-HYDROLASES SUPERFAMILY PROTEIN"/>
    <property type="match status" value="1"/>
</dbReference>
<keyword evidence="3" id="KW-1185">Reference proteome</keyword>
<dbReference type="SUPFAM" id="SSF53474">
    <property type="entry name" value="alpha/beta-Hydrolases"/>
    <property type="match status" value="1"/>
</dbReference>
<gene>
    <name evidence="2" type="ORF">F4559_002620</name>
</gene>
<dbReference type="InterPro" id="IPR051049">
    <property type="entry name" value="Dienelactone_hydrolase-like"/>
</dbReference>
<dbReference type="Pfam" id="PF01738">
    <property type="entry name" value="DLH"/>
    <property type="match status" value="1"/>
</dbReference>
<reference evidence="2 3" key="1">
    <citation type="submission" date="2020-08" db="EMBL/GenBank/DDBJ databases">
        <title>Sequencing the genomes of 1000 actinobacteria strains.</title>
        <authorList>
            <person name="Klenk H.-P."/>
        </authorList>
    </citation>
    <scope>NUCLEOTIDE SEQUENCE [LARGE SCALE GENOMIC DNA]</scope>
    <source>
        <strain evidence="2 3">DSM 45084</strain>
    </source>
</reference>
<dbReference type="PANTHER" id="PTHR46623">
    <property type="entry name" value="CARBOXYMETHYLENEBUTENOLIDASE-RELATED"/>
    <property type="match status" value="1"/>
</dbReference>
<name>A0A7W7T2X2_9PSEU</name>
<dbReference type="AlphaFoldDB" id="A0A7W7T2X2"/>
<dbReference type="InterPro" id="IPR029058">
    <property type="entry name" value="AB_hydrolase_fold"/>
</dbReference>
<dbReference type="Gene3D" id="3.40.50.1820">
    <property type="entry name" value="alpha/beta hydrolase"/>
    <property type="match status" value="1"/>
</dbReference>
<keyword evidence="2" id="KW-0378">Hydrolase</keyword>
<dbReference type="RefSeq" id="WP_184668711.1">
    <property type="nucleotide sequence ID" value="NZ_BAABAI010000013.1"/>
</dbReference>
<proteinExistence type="predicted"/>
<dbReference type="Proteomes" id="UP000542674">
    <property type="component" value="Unassembled WGS sequence"/>
</dbReference>
<sequence length="238" mass="25739">MTAHDHLSDAGEFRLVSADGARVLAYRAVPRRPTGAGVVVLPDVRGAHEFYRGLARRFAGQGIAALVVDHWARLAWNDDRSDDFDGLSYVSRLDWAAARDDIRAGVDLLLSGSLGPVSTVFALGFSLGGAMALGQAALEPRLRGAIGCYARPAECRELIPRMSGPLLVIGAGDDFFTTVEDNLAFDRELTLAGVEHEFHLYPDAPHSFVDGAIPEQADNAADAWQRVVAFVREHSRES</sequence>
<dbReference type="EC" id="3.1.1.45" evidence="2"/>
<accession>A0A7W7T2X2</accession>
<organism evidence="2 3">
    <name type="scientific">Saccharothrix violaceirubra</name>
    <dbReference type="NCBI Taxonomy" id="413306"/>
    <lineage>
        <taxon>Bacteria</taxon>
        <taxon>Bacillati</taxon>
        <taxon>Actinomycetota</taxon>
        <taxon>Actinomycetes</taxon>
        <taxon>Pseudonocardiales</taxon>
        <taxon>Pseudonocardiaceae</taxon>
        <taxon>Saccharothrix</taxon>
    </lineage>
</organism>
<evidence type="ECO:0000313" key="3">
    <source>
        <dbReference type="Proteomes" id="UP000542674"/>
    </source>
</evidence>
<evidence type="ECO:0000313" key="2">
    <source>
        <dbReference type="EMBL" id="MBB4965261.1"/>
    </source>
</evidence>
<dbReference type="InterPro" id="IPR002925">
    <property type="entry name" value="Dienelactn_hydro"/>
</dbReference>